<dbReference type="Proteomes" id="UP001500483">
    <property type="component" value="Unassembled WGS sequence"/>
</dbReference>
<gene>
    <name evidence="1" type="ORF">GCM10020366_59550</name>
</gene>
<organism evidence="1 2">
    <name type="scientific">Saccharopolyspora gregorii</name>
    <dbReference type="NCBI Taxonomy" id="33914"/>
    <lineage>
        <taxon>Bacteria</taxon>
        <taxon>Bacillati</taxon>
        <taxon>Actinomycetota</taxon>
        <taxon>Actinomycetes</taxon>
        <taxon>Pseudonocardiales</taxon>
        <taxon>Pseudonocardiaceae</taxon>
        <taxon>Saccharopolyspora</taxon>
    </lineage>
</organism>
<proteinExistence type="predicted"/>
<protein>
    <submittedName>
        <fullName evidence="1">Uncharacterized protein</fullName>
    </submittedName>
</protein>
<comment type="caution">
    <text evidence="1">The sequence shown here is derived from an EMBL/GenBank/DDBJ whole genome shotgun (WGS) entry which is preliminary data.</text>
</comment>
<accession>A0ABP6RZU1</accession>
<evidence type="ECO:0000313" key="1">
    <source>
        <dbReference type="EMBL" id="GAA3364286.1"/>
    </source>
</evidence>
<dbReference type="EMBL" id="BAAAYK010000038">
    <property type="protein sequence ID" value="GAA3364286.1"/>
    <property type="molecule type" value="Genomic_DNA"/>
</dbReference>
<keyword evidence="2" id="KW-1185">Reference proteome</keyword>
<reference evidence="2" key="1">
    <citation type="journal article" date="2019" name="Int. J. Syst. Evol. Microbiol.">
        <title>The Global Catalogue of Microorganisms (GCM) 10K type strain sequencing project: providing services to taxonomists for standard genome sequencing and annotation.</title>
        <authorList>
            <consortium name="The Broad Institute Genomics Platform"/>
            <consortium name="The Broad Institute Genome Sequencing Center for Infectious Disease"/>
            <person name="Wu L."/>
            <person name="Ma J."/>
        </authorList>
    </citation>
    <scope>NUCLEOTIDE SEQUENCE [LARGE SCALE GENOMIC DNA]</scope>
    <source>
        <strain evidence="2">JCM 9687</strain>
    </source>
</reference>
<name>A0ABP6RZU1_9PSEU</name>
<evidence type="ECO:0000313" key="2">
    <source>
        <dbReference type="Proteomes" id="UP001500483"/>
    </source>
</evidence>
<sequence length="104" mass="11937">MDVMTRNVARMRRKLTWRGRKALDSARVLDDVVNSEVRLVPGLSGEARQRAVDHLAELVQLSQAYRHYSYGWISRRELERRGRGALGRLESLSSSGAQQLTERE</sequence>